<dbReference type="Gene3D" id="3.20.20.80">
    <property type="entry name" value="Glycosidases"/>
    <property type="match status" value="1"/>
</dbReference>
<sequence>MKRKHGLLVAAAAAGVVTASFGGPAAAADRDGESGKSYMGIGNGQSKGPKDLPRSASTGPEGIDLSNFQRTVPWQALQDRGVKFAYAKSSEGSSYTDPMFQEHVDNAKKYGMLAGAYHFPNLWDGASPAAQADYFLQVSGGWKDDGTTLPGVLDLENVDGKPFCYNKSPEQMVAWIREFTDTYREKTGRDAVIYTRTNWWSQCTGNSAEFTDNPLWLSNWAATPGTMPAGWDEQAIWQYAGGAPGASDPVDRIDKNVFNGTEEQLKSFAAGEVPGGPGESPEPTQPPSPSGSPVPTEPAAPSGPPEPSGSPTQTGPAAPTDTGTPGNGGTTPSAGLGGGLADTGADIGYALPVGAALLLGGAAIHRRSRASAAKPE</sequence>
<dbReference type="InterPro" id="IPR018077">
    <property type="entry name" value="Glyco_hydro_fam25_subgr"/>
</dbReference>
<comment type="caution">
    <text evidence="6">The sequence shown here is derived from an EMBL/GenBank/DDBJ whole genome shotgun (WGS) entry which is preliminary data.</text>
</comment>
<dbReference type="PROSITE" id="PS51904">
    <property type="entry name" value="GLYCOSYL_HYDROL_F25_2"/>
    <property type="match status" value="1"/>
</dbReference>
<dbReference type="InterPro" id="IPR002053">
    <property type="entry name" value="Glyco_hydro_25"/>
</dbReference>
<accession>A0ABW7US28</accession>
<proteinExistence type="inferred from homology"/>
<evidence type="ECO:0000313" key="6">
    <source>
        <dbReference type="EMBL" id="MFI1965426.1"/>
    </source>
</evidence>
<feature type="compositionally biased region" description="Low complexity" evidence="4">
    <location>
        <begin position="309"/>
        <end position="324"/>
    </location>
</feature>
<gene>
    <name evidence="6" type="ORF">ACH429_15155</name>
</gene>
<protein>
    <submittedName>
        <fullName evidence="6">GH25 family lysozyme</fullName>
    </submittedName>
</protein>
<dbReference type="SUPFAM" id="SSF51445">
    <property type="entry name" value="(Trans)glycosidases"/>
    <property type="match status" value="1"/>
</dbReference>
<evidence type="ECO:0000256" key="1">
    <source>
        <dbReference type="ARBA" id="ARBA00010646"/>
    </source>
</evidence>
<dbReference type="RefSeq" id="WP_055470510.1">
    <property type="nucleotide sequence ID" value="NZ_JBIRWE010000005.1"/>
</dbReference>
<dbReference type="PANTHER" id="PTHR34135:SF2">
    <property type="entry name" value="LYSOZYME"/>
    <property type="match status" value="1"/>
</dbReference>
<keyword evidence="7" id="KW-1185">Reference proteome</keyword>
<evidence type="ECO:0000313" key="7">
    <source>
        <dbReference type="Proteomes" id="UP001611548"/>
    </source>
</evidence>
<dbReference type="Proteomes" id="UP001611548">
    <property type="component" value="Unassembled WGS sequence"/>
</dbReference>
<feature type="chain" id="PRO_5046009575" evidence="5">
    <location>
        <begin position="28"/>
        <end position="376"/>
    </location>
</feature>
<feature type="compositionally biased region" description="Pro residues" evidence="4">
    <location>
        <begin position="283"/>
        <end position="308"/>
    </location>
</feature>
<evidence type="ECO:0000256" key="4">
    <source>
        <dbReference type="SAM" id="MobiDB-lite"/>
    </source>
</evidence>
<dbReference type="Pfam" id="PF01183">
    <property type="entry name" value="Glyco_hydro_25"/>
    <property type="match status" value="1"/>
</dbReference>
<keyword evidence="3" id="KW-0326">Glycosidase</keyword>
<evidence type="ECO:0000256" key="2">
    <source>
        <dbReference type="ARBA" id="ARBA00022801"/>
    </source>
</evidence>
<dbReference type="PANTHER" id="PTHR34135">
    <property type="entry name" value="LYSOZYME"/>
    <property type="match status" value="1"/>
</dbReference>
<keyword evidence="5" id="KW-0732">Signal</keyword>
<reference evidence="6 7" key="1">
    <citation type="submission" date="2024-10" db="EMBL/GenBank/DDBJ databases">
        <title>The Natural Products Discovery Center: Release of the First 8490 Sequenced Strains for Exploring Actinobacteria Biosynthetic Diversity.</title>
        <authorList>
            <person name="Kalkreuter E."/>
            <person name="Kautsar S.A."/>
            <person name="Yang D."/>
            <person name="Bader C.D."/>
            <person name="Teijaro C.N."/>
            <person name="Fluegel L."/>
            <person name="Davis C.M."/>
            <person name="Simpson J.R."/>
            <person name="Lauterbach L."/>
            <person name="Steele A.D."/>
            <person name="Gui C."/>
            <person name="Meng S."/>
            <person name="Li G."/>
            <person name="Viehrig K."/>
            <person name="Ye F."/>
            <person name="Su P."/>
            <person name="Kiefer A.F."/>
            <person name="Nichols A."/>
            <person name="Cepeda A.J."/>
            <person name="Yan W."/>
            <person name="Fan B."/>
            <person name="Jiang Y."/>
            <person name="Adhikari A."/>
            <person name="Zheng C.-J."/>
            <person name="Schuster L."/>
            <person name="Cowan T.M."/>
            <person name="Smanski M.J."/>
            <person name="Chevrette M.G."/>
            <person name="De Carvalho L.P.S."/>
            <person name="Shen B."/>
        </authorList>
    </citation>
    <scope>NUCLEOTIDE SEQUENCE [LARGE SCALE GENOMIC DNA]</scope>
    <source>
        <strain evidence="6 7">NPDC020327</strain>
    </source>
</reference>
<evidence type="ECO:0000256" key="5">
    <source>
        <dbReference type="SAM" id="SignalP"/>
    </source>
</evidence>
<dbReference type="EMBL" id="JBIRWE010000005">
    <property type="protein sequence ID" value="MFI1965426.1"/>
    <property type="molecule type" value="Genomic_DNA"/>
</dbReference>
<keyword evidence="2" id="KW-0378">Hydrolase</keyword>
<evidence type="ECO:0000256" key="3">
    <source>
        <dbReference type="ARBA" id="ARBA00023295"/>
    </source>
</evidence>
<dbReference type="SMART" id="SM00641">
    <property type="entry name" value="Glyco_25"/>
    <property type="match status" value="1"/>
</dbReference>
<feature type="signal peptide" evidence="5">
    <location>
        <begin position="1"/>
        <end position="27"/>
    </location>
</feature>
<feature type="compositionally biased region" description="Gly residues" evidence="4">
    <location>
        <begin position="325"/>
        <end position="341"/>
    </location>
</feature>
<dbReference type="InterPro" id="IPR017853">
    <property type="entry name" value="GH"/>
</dbReference>
<feature type="region of interest" description="Disordered" evidence="4">
    <location>
        <begin position="269"/>
        <end position="346"/>
    </location>
</feature>
<comment type="similarity">
    <text evidence="1">Belongs to the glycosyl hydrolase 25 family.</text>
</comment>
<name>A0ABW7US28_9ACTN</name>
<organism evidence="6 7">
    <name type="scientific">Streptomyces pathocidini</name>
    <dbReference type="NCBI Taxonomy" id="1650571"/>
    <lineage>
        <taxon>Bacteria</taxon>
        <taxon>Bacillati</taxon>
        <taxon>Actinomycetota</taxon>
        <taxon>Actinomycetes</taxon>
        <taxon>Kitasatosporales</taxon>
        <taxon>Streptomycetaceae</taxon>
        <taxon>Streptomyces</taxon>
    </lineage>
</organism>
<feature type="region of interest" description="Disordered" evidence="4">
    <location>
        <begin position="23"/>
        <end position="65"/>
    </location>
</feature>